<dbReference type="GO" id="GO:0033588">
    <property type="term" value="C:elongator holoenzyme complex"/>
    <property type="evidence" value="ECO:0007669"/>
    <property type="project" value="InterPro"/>
</dbReference>
<proteinExistence type="inferred from homology"/>
<comment type="caution">
    <text evidence="10">The sequence shown here is derived from an EMBL/GenBank/DDBJ whole genome shotgun (WGS) entry which is preliminary data.</text>
</comment>
<dbReference type="GO" id="GO:0002098">
    <property type="term" value="P:tRNA wobble uridine modification"/>
    <property type="evidence" value="ECO:0007669"/>
    <property type="project" value="InterPro"/>
</dbReference>
<evidence type="ECO:0000256" key="8">
    <source>
        <dbReference type="ARBA" id="ARBA00023242"/>
    </source>
</evidence>
<reference evidence="10" key="1">
    <citation type="submission" date="2022-08" db="EMBL/GenBank/DDBJ databases">
        <title>A Global Phylogenomic Analysis of the Shiitake Genus Lentinula.</title>
        <authorList>
            <consortium name="DOE Joint Genome Institute"/>
            <person name="Sierra-Patev S."/>
            <person name="Min B."/>
            <person name="Naranjo-Ortiz M."/>
            <person name="Looney B."/>
            <person name="Konkel Z."/>
            <person name="Slot J.C."/>
            <person name="Sakamoto Y."/>
            <person name="Steenwyk J.L."/>
            <person name="Rokas A."/>
            <person name="Carro J."/>
            <person name="Camarero S."/>
            <person name="Ferreira P."/>
            <person name="Molpeceres G."/>
            <person name="Ruiz-Duenas F.J."/>
            <person name="Serrano A."/>
            <person name="Henrissat B."/>
            <person name="Drula E."/>
            <person name="Hughes K.W."/>
            <person name="Mata J.L."/>
            <person name="Ishikawa N.K."/>
            <person name="Vargas-Isla R."/>
            <person name="Ushijima S."/>
            <person name="Smith C.A."/>
            <person name="Ahrendt S."/>
            <person name="Andreopoulos W."/>
            <person name="He G."/>
            <person name="Labutti K."/>
            <person name="Lipzen A."/>
            <person name="Ng V."/>
            <person name="Riley R."/>
            <person name="Sandor L."/>
            <person name="Barry K."/>
            <person name="Martinez A.T."/>
            <person name="Xiao Y."/>
            <person name="Gibbons J.G."/>
            <person name="Terashima K."/>
            <person name="Grigoriev I.V."/>
            <person name="Hibbett D.S."/>
        </authorList>
    </citation>
    <scope>NUCLEOTIDE SEQUENCE</scope>
    <source>
        <strain evidence="10">JLM2183</strain>
    </source>
</reference>
<dbReference type="OrthoDB" id="166907at2759"/>
<keyword evidence="8" id="KW-0539">Nucleus</keyword>
<evidence type="ECO:0000256" key="7">
    <source>
        <dbReference type="ARBA" id="ARBA00022694"/>
    </source>
</evidence>
<organism evidence="10 11">
    <name type="scientific">Lentinula aciculospora</name>
    <dbReference type="NCBI Taxonomy" id="153920"/>
    <lineage>
        <taxon>Eukaryota</taxon>
        <taxon>Fungi</taxon>
        <taxon>Dikarya</taxon>
        <taxon>Basidiomycota</taxon>
        <taxon>Agaricomycotina</taxon>
        <taxon>Agaricomycetes</taxon>
        <taxon>Agaricomycetidae</taxon>
        <taxon>Agaricales</taxon>
        <taxon>Marasmiineae</taxon>
        <taxon>Omphalotaceae</taxon>
        <taxon>Lentinula</taxon>
    </lineage>
</organism>
<keyword evidence="7" id="KW-0819">tRNA processing</keyword>
<dbReference type="AlphaFoldDB" id="A0A9W9APY8"/>
<dbReference type="PANTHER" id="PTHR15641:SF1">
    <property type="entry name" value="ELONGATOR COMPLEX PROTEIN 5"/>
    <property type="match status" value="1"/>
</dbReference>
<evidence type="ECO:0000256" key="2">
    <source>
        <dbReference type="ARBA" id="ARBA00004496"/>
    </source>
</evidence>
<evidence type="ECO:0000313" key="11">
    <source>
        <dbReference type="Proteomes" id="UP001150266"/>
    </source>
</evidence>
<gene>
    <name evidence="10" type="ORF">J3R30DRAFT_3283657</name>
</gene>
<comment type="similarity">
    <text evidence="4">Belongs to the ELP5 family.</text>
</comment>
<evidence type="ECO:0000313" key="10">
    <source>
        <dbReference type="EMBL" id="KAJ4486208.1"/>
    </source>
</evidence>
<accession>A0A9W9APY8</accession>
<feature type="region of interest" description="Disordered" evidence="9">
    <location>
        <begin position="330"/>
        <end position="350"/>
    </location>
</feature>
<evidence type="ECO:0000256" key="5">
    <source>
        <dbReference type="ARBA" id="ARBA00020264"/>
    </source>
</evidence>
<protein>
    <recommendedName>
        <fullName evidence="5">Elongator complex protein 5</fullName>
    </recommendedName>
</protein>
<keyword evidence="6" id="KW-0963">Cytoplasm</keyword>
<name>A0A9W9APY8_9AGAR</name>
<evidence type="ECO:0000256" key="9">
    <source>
        <dbReference type="SAM" id="MobiDB-lite"/>
    </source>
</evidence>
<feature type="compositionally biased region" description="Acidic residues" evidence="9">
    <location>
        <begin position="334"/>
        <end position="350"/>
    </location>
</feature>
<comment type="pathway">
    <text evidence="3">tRNA modification; 5-methoxycarbonylmethyl-2-thiouridine-tRNA biosynthesis.</text>
</comment>
<dbReference type="Proteomes" id="UP001150266">
    <property type="component" value="Unassembled WGS sequence"/>
</dbReference>
<dbReference type="EMBL" id="JAOTPV010000003">
    <property type="protein sequence ID" value="KAJ4486208.1"/>
    <property type="molecule type" value="Genomic_DNA"/>
</dbReference>
<dbReference type="GO" id="GO:0005634">
    <property type="term" value="C:nucleus"/>
    <property type="evidence" value="ECO:0007669"/>
    <property type="project" value="UniProtKB-SubCell"/>
</dbReference>
<evidence type="ECO:0000256" key="3">
    <source>
        <dbReference type="ARBA" id="ARBA00005043"/>
    </source>
</evidence>
<evidence type="ECO:0000256" key="1">
    <source>
        <dbReference type="ARBA" id="ARBA00004123"/>
    </source>
</evidence>
<dbReference type="PANTHER" id="PTHR15641">
    <property type="entry name" value="ELONGATOR COMPLEX PROTEIN 5"/>
    <property type="match status" value="1"/>
</dbReference>
<evidence type="ECO:0000256" key="6">
    <source>
        <dbReference type="ARBA" id="ARBA00022490"/>
    </source>
</evidence>
<evidence type="ECO:0000256" key="4">
    <source>
        <dbReference type="ARBA" id="ARBA00009567"/>
    </source>
</evidence>
<dbReference type="GO" id="GO:0000049">
    <property type="term" value="F:tRNA binding"/>
    <property type="evidence" value="ECO:0007669"/>
    <property type="project" value="TreeGrafter"/>
</dbReference>
<dbReference type="InterPro" id="IPR019519">
    <property type="entry name" value="Elp5"/>
</dbReference>
<comment type="subcellular location">
    <subcellularLocation>
        <location evidence="2">Cytoplasm</location>
    </subcellularLocation>
    <subcellularLocation>
        <location evidence="1">Nucleus</location>
    </subcellularLocation>
</comment>
<dbReference type="GO" id="GO:0005829">
    <property type="term" value="C:cytosol"/>
    <property type="evidence" value="ECO:0007669"/>
    <property type="project" value="TreeGrafter"/>
</dbReference>
<sequence>MSLLPYLDTPRPNQHLVLLKSSTSQSSLPLLRYVIAHKVSQKEPVEKLLFCFLHPPSSLVKNAAESNVQIHDYLDRIPGYSEPWSDPWPEVVKAVENVPSTRPVEVIIDSVDTLLADNGSVSDTYKFLRSIMSLISARSKPSRLILHLCMPSNILPFLLSTAFSPTITQFIAHPPVLFTHLATEYMTPPPPLSSDAKFWAIFIPISERGQDTENLVFGQGGEGSGGQDEIVVEVLVRGGSDVSGRRKAAERFLEGWDIEKARPLDLNRMNSLALIWRRRTVVEEAAPDPTQDASFNLHLTPLQQESRARVPLPYAHEGISLVQTAPGAILYDPDSADDIDDDDPDEDLDI</sequence>
<keyword evidence="11" id="KW-1185">Reference proteome</keyword>
<dbReference type="InterPro" id="IPR027417">
    <property type="entry name" value="P-loop_NTPase"/>
</dbReference>
<dbReference type="Pfam" id="PF10483">
    <property type="entry name" value="Elong_Iki1"/>
    <property type="match status" value="1"/>
</dbReference>
<dbReference type="Gene3D" id="3.40.50.300">
    <property type="entry name" value="P-loop containing nucleotide triphosphate hydrolases"/>
    <property type="match status" value="1"/>
</dbReference>